<organism evidence="2 3">
    <name type="scientific">Rhodoplanes serenus</name>
    <dbReference type="NCBI Taxonomy" id="200615"/>
    <lineage>
        <taxon>Bacteria</taxon>
        <taxon>Pseudomonadati</taxon>
        <taxon>Pseudomonadota</taxon>
        <taxon>Alphaproteobacteria</taxon>
        <taxon>Hyphomicrobiales</taxon>
        <taxon>Nitrobacteraceae</taxon>
        <taxon>Rhodoplanes</taxon>
    </lineage>
</organism>
<evidence type="ECO:0000313" key="3">
    <source>
        <dbReference type="Proteomes" id="UP000438991"/>
    </source>
</evidence>
<dbReference type="GO" id="GO:0006508">
    <property type="term" value="P:proteolysis"/>
    <property type="evidence" value="ECO:0007669"/>
    <property type="project" value="InterPro"/>
</dbReference>
<dbReference type="InterPro" id="IPR011600">
    <property type="entry name" value="Pept_C14_caspase"/>
</dbReference>
<gene>
    <name evidence="2" type="ORF">GJ689_21985</name>
</gene>
<dbReference type="EMBL" id="WNKV01000021">
    <property type="protein sequence ID" value="MTW18872.1"/>
    <property type="molecule type" value="Genomic_DNA"/>
</dbReference>
<dbReference type="InterPro" id="IPR052039">
    <property type="entry name" value="Caspase-related_regulators"/>
</dbReference>
<evidence type="ECO:0000313" key="2">
    <source>
        <dbReference type="EMBL" id="MTW18872.1"/>
    </source>
</evidence>
<reference evidence="2 3" key="1">
    <citation type="submission" date="2019-11" db="EMBL/GenBank/DDBJ databases">
        <title>Whole-genome sequence of Rhodoplanes serenus DSM 18633, type strain.</title>
        <authorList>
            <person name="Kyndt J.A."/>
            <person name="Meyer T.E."/>
        </authorList>
    </citation>
    <scope>NUCLEOTIDE SEQUENCE [LARGE SCALE GENOMIC DNA]</scope>
    <source>
        <strain evidence="2 3">DSM 18633</strain>
    </source>
</reference>
<sequence length="367" mass="38101">MPQSCRILEELALPALCLYGVAPSHGRGGCMRTVKFAGAAALACVGLTLVSAELIRTAVGQQLQSARPDSTRLDSARVDSAQPAATRVALASGHAAGPDGDRGATAEALARPVNGPPGQGLVEGTAEQAGPRLALVIGNAAYPDGDAPLTAAVADARMVADTLRRRGFDVELGENLSKPAMERAVERFQGKLVPGATALLYYSGHGAQIGRESFLIPVSAQIWRPEDVRRDAVSLEPLVAEMSARGAARKLVVVDAARRNPFERRLRGFSSGLAPIAGPEGTLVLYAVAPGKVADQTGDGPSVFARELVAQLGAAGLTVEQAFNRTRLAVARATGGAQVPAVFSAMTDEFSFDPPAEQPTPTRQSAR</sequence>
<dbReference type="InterPro" id="IPR001309">
    <property type="entry name" value="Pept_C14_p20"/>
</dbReference>
<name>A0A9X5ATQ3_9BRAD</name>
<dbReference type="InterPro" id="IPR029030">
    <property type="entry name" value="Caspase-like_dom_sf"/>
</dbReference>
<evidence type="ECO:0000259" key="1">
    <source>
        <dbReference type="PROSITE" id="PS50208"/>
    </source>
</evidence>
<dbReference type="Gene3D" id="3.40.50.1460">
    <property type="match status" value="1"/>
</dbReference>
<dbReference type="Proteomes" id="UP000438991">
    <property type="component" value="Unassembled WGS sequence"/>
</dbReference>
<comment type="caution">
    <text evidence="2">The sequence shown here is derived from an EMBL/GenBank/DDBJ whole genome shotgun (WGS) entry which is preliminary data.</text>
</comment>
<accession>A0A9X5ATQ3</accession>
<dbReference type="Pfam" id="PF00656">
    <property type="entry name" value="Peptidase_C14"/>
    <property type="match status" value="1"/>
</dbReference>
<dbReference type="PANTHER" id="PTHR22576:SF37">
    <property type="entry name" value="MUCOSA-ASSOCIATED LYMPHOID TISSUE LYMPHOMA TRANSLOCATION PROTEIN 1"/>
    <property type="match status" value="1"/>
</dbReference>
<dbReference type="PANTHER" id="PTHR22576">
    <property type="entry name" value="MUCOSA ASSOCIATED LYMPHOID TISSUE LYMPHOMA TRANSLOCATION PROTEIN 1/PARACASPASE"/>
    <property type="match status" value="1"/>
</dbReference>
<proteinExistence type="predicted"/>
<feature type="domain" description="Caspase family p20" evidence="1">
    <location>
        <begin position="132"/>
        <end position="208"/>
    </location>
</feature>
<protein>
    <recommendedName>
        <fullName evidence="1">Caspase family p20 domain-containing protein</fullName>
    </recommendedName>
</protein>
<dbReference type="SUPFAM" id="SSF52129">
    <property type="entry name" value="Caspase-like"/>
    <property type="match status" value="1"/>
</dbReference>
<dbReference type="GO" id="GO:0004197">
    <property type="term" value="F:cysteine-type endopeptidase activity"/>
    <property type="evidence" value="ECO:0007669"/>
    <property type="project" value="InterPro"/>
</dbReference>
<dbReference type="PROSITE" id="PS50208">
    <property type="entry name" value="CASPASE_P20"/>
    <property type="match status" value="1"/>
</dbReference>
<dbReference type="AlphaFoldDB" id="A0A9X5ATQ3"/>